<protein>
    <recommendedName>
        <fullName evidence="4">SET domain-containing protein</fullName>
    </recommendedName>
</protein>
<dbReference type="SUPFAM" id="SSF82199">
    <property type="entry name" value="SET domain"/>
    <property type="match status" value="1"/>
</dbReference>
<evidence type="ECO:0008006" key="4">
    <source>
        <dbReference type="Google" id="ProtNLM"/>
    </source>
</evidence>
<dbReference type="Proteomes" id="UP001489004">
    <property type="component" value="Unassembled WGS sequence"/>
</dbReference>
<keyword evidence="3" id="KW-1185">Reference proteome</keyword>
<evidence type="ECO:0000256" key="1">
    <source>
        <dbReference type="SAM" id="MobiDB-lite"/>
    </source>
</evidence>
<dbReference type="PANTHER" id="PTHR13271">
    <property type="entry name" value="UNCHARACTERIZED PUTATIVE METHYLTRANSFERASE"/>
    <property type="match status" value="1"/>
</dbReference>
<organism evidence="2 3">
    <name type="scientific">[Myrmecia] bisecta</name>
    <dbReference type="NCBI Taxonomy" id="41462"/>
    <lineage>
        <taxon>Eukaryota</taxon>
        <taxon>Viridiplantae</taxon>
        <taxon>Chlorophyta</taxon>
        <taxon>core chlorophytes</taxon>
        <taxon>Trebouxiophyceae</taxon>
        <taxon>Trebouxiales</taxon>
        <taxon>Trebouxiaceae</taxon>
        <taxon>Myrmecia</taxon>
    </lineage>
</organism>
<name>A0AAW1PCQ9_9CHLO</name>
<sequence>MLCYGGCISGAKDPALQHTPDPSVGSIGRYTACRERRIERSRLEADKKTAFGRAWVALSRSNTDRPGNEVAEVPLTSENPKGGQFVTSFTAWLQENGADLAAVDIRPCAEGSEAGLGMYATEAVDRRLQQRWWQRLWRWVGRGNPNVVLAAFPLELAVTASNICAEPELGPAYKKLLDQGVVDERQLVMLFLIVERIRGAASKWHPWIELLPQQFRSPLCFGSLELEELKGTSLHYATAARKRQLAGSWKRLGPVCNQLLEQAGVQALQPTFDDFLWANSVFWSRAQTFPSPIAGAPGGGVEVTEGIVPGLDFCNHGPDAVSRWTIWGAPSSKGASTLPSDIALVAPRSHAPKPGQEVTIDYGDKSNEELFLLHGFTLDYNPHDVLMVRCPLPPSDQWDRTLQARVELLQEKGLTPQLFLPTSAIEQTGGSNELHLSEGAWQTLEAFVMEPQHLAAELQQADGPVTRAARSEVEESGLRMAALTTLVRLLEVKAVEMEGEGGTGLLEDDIQLLETIDNDKDNVVPASTRSCIVYRARQKHLAREYLRRARIELSREMARLKGLMQAPGSAQPAGPGHGASATVPSS</sequence>
<feature type="region of interest" description="Disordered" evidence="1">
    <location>
        <begin position="565"/>
        <end position="586"/>
    </location>
</feature>
<reference evidence="2 3" key="1">
    <citation type="journal article" date="2024" name="Nat. Commun.">
        <title>Phylogenomics reveals the evolutionary origins of lichenization in chlorophyte algae.</title>
        <authorList>
            <person name="Puginier C."/>
            <person name="Libourel C."/>
            <person name="Otte J."/>
            <person name="Skaloud P."/>
            <person name="Haon M."/>
            <person name="Grisel S."/>
            <person name="Petersen M."/>
            <person name="Berrin J.G."/>
            <person name="Delaux P.M."/>
            <person name="Dal Grande F."/>
            <person name="Keller J."/>
        </authorList>
    </citation>
    <scope>NUCLEOTIDE SEQUENCE [LARGE SCALE GENOMIC DNA]</scope>
    <source>
        <strain evidence="2 3">SAG 2043</strain>
    </source>
</reference>
<dbReference type="EMBL" id="JALJOR010000014">
    <property type="protein sequence ID" value="KAK9806362.1"/>
    <property type="molecule type" value="Genomic_DNA"/>
</dbReference>
<dbReference type="Gene3D" id="3.90.1410.10">
    <property type="entry name" value="set domain protein methyltransferase, domain 1"/>
    <property type="match status" value="1"/>
</dbReference>
<gene>
    <name evidence="2" type="ORF">WJX72_011435</name>
</gene>
<dbReference type="CDD" id="cd10527">
    <property type="entry name" value="SET_LSMT"/>
    <property type="match status" value="1"/>
</dbReference>
<evidence type="ECO:0000313" key="2">
    <source>
        <dbReference type="EMBL" id="KAK9806362.1"/>
    </source>
</evidence>
<proteinExistence type="predicted"/>
<dbReference type="InterPro" id="IPR046341">
    <property type="entry name" value="SET_dom_sf"/>
</dbReference>
<dbReference type="AlphaFoldDB" id="A0AAW1PCQ9"/>
<dbReference type="GO" id="GO:0016279">
    <property type="term" value="F:protein-lysine N-methyltransferase activity"/>
    <property type="evidence" value="ECO:0007669"/>
    <property type="project" value="TreeGrafter"/>
</dbReference>
<dbReference type="InterPro" id="IPR050600">
    <property type="entry name" value="SETD3_SETD6_MTase"/>
</dbReference>
<evidence type="ECO:0000313" key="3">
    <source>
        <dbReference type="Proteomes" id="UP001489004"/>
    </source>
</evidence>
<comment type="caution">
    <text evidence="2">The sequence shown here is derived from an EMBL/GenBank/DDBJ whole genome shotgun (WGS) entry which is preliminary data.</text>
</comment>
<accession>A0AAW1PCQ9</accession>